<dbReference type="Proteomes" id="UP000261420">
    <property type="component" value="Unplaced"/>
</dbReference>
<reference evidence="2" key="2">
    <citation type="submission" date="2025-09" db="UniProtKB">
        <authorList>
            <consortium name="Ensembl"/>
        </authorList>
    </citation>
    <scope>IDENTIFICATION</scope>
</reference>
<dbReference type="Gene3D" id="3.30.70.1820">
    <property type="entry name" value="L1 transposable element, RRM domain"/>
    <property type="match status" value="1"/>
</dbReference>
<name>A0A3B4U8Z8_SERDU</name>
<dbReference type="OMA" id="HIMFFLD"/>
<dbReference type="STRING" id="41447.ENSSDUP00000014832"/>
<dbReference type="GeneTree" id="ENSGT00940000171243"/>
<evidence type="ECO:0000256" key="1">
    <source>
        <dbReference type="SAM" id="Coils"/>
    </source>
</evidence>
<proteinExistence type="predicted"/>
<dbReference type="Ensembl" id="ENSSDUT00000015116.1">
    <property type="protein sequence ID" value="ENSSDUP00000014832.1"/>
    <property type="gene ID" value="ENSSDUG00000010833.1"/>
</dbReference>
<dbReference type="PANTHER" id="PTHR11505">
    <property type="entry name" value="L1 TRANSPOSABLE ELEMENT-RELATED"/>
    <property type="match status" value="1"/>
</dbReference>
<reference evidence="2" key="1">
    <citation type="submission" date="2025-08" db="UniProtKB">
        <authorList>
            <consortium name="Ensembl"/>
        </authorList>
    </citation>
    <scope>IDENTIFICATION</scope>
</reference>
<dbReference type="AlphaFoldDB" id="A0A3B4U8Z8"/>
<keyword evidence="3" id="KW-1185">Reference proteome</keyword>
<organism evidence="2 3">
    <name type="scientific">Seriola dumerili</name>
    <name type="common">Greater amberjack</name>
    <name type="synonym">Caranx dumerili</name>
    <dbReference type="NCBI Taxonomy" id="41447"/>
    <lineage>
        <taxon>Eukaryota</taxon>
        <taxon>Metazoa</taxon>
        <taxon>Chordata</taxon>
        <taxon>Craniata</taxon>
        <taxon>Vertebrata</taxon>
        <taxon>Euteleostomi</taxon>
        <taxon>Actinopterygii</taxon>
        <taxon>Neopterygii</taxon>
        <taxon>Teleostei</taxon>
        <taxon>Neoteleostei</taxon>
        <taxon>Acanthomorphata</taxon>
        <taxon>Carangaria</taxon>
        <taxon>Carangiformes</taxon>
        <taxon>Carangidae</taxon>
        <taxon>Seriola</taxon>
    </lineage>
</organism>
<sequence length="251" mass="28299">YKSSKTKNILSIHLDRSGSSEGLLCRRKKVNISAKSTATNTVNSGANEAKLAPGQVGLDASRPDSMAADIAKIYNLLQKMSDEHDKKLDEIRATMASTEGKISELTRRLSNVESRLDFLEDTDKKLDDLENRSQRNNLRINGFPEGCEGRDPTAFLTKVLPEVLGVEFSDGLEIEWAHRSAAQPRPDGKPPRPFIVCFLRHTDKEKIRNAARDKGKVTWKDYHIMFFLDYSKLLCRQSWADVLSTAVCWLM</sequence>
<protein>
    <recommendedName>
        <fullName evidence="4">L1 transposable element RRM domain-containing protein</fullName>
    </recommendedName>
</protein>
<evidence type="ECO:0000313" key="3">
    <source>
        <dbReference type="Proteomes" id="UP000261420"/>
    </source>
</evidence>
<evidence type="ECO:0008006" key="4">
    <source>
        <dbReference type="Google" id="ProtNLM"/>
    </source>
</evidence>
<accession>A0A3B4U8Z8</accession>
<feature type="coiled-coil region" evidence="1">
    <location>
        <begin position="88"/>
        <end position="139"/>
    </location>
</feature>
<dbReference type="InterPro" id="IPR004244">
    <property type="entry name" value="Transposase_22"/>
</dbReference>
<evidence type="ECO:0000313" key="2">
    <source>
        <dbReference type="Ensembl" id="ENSSDUP00000014832.1"/>
    </source>
</evidence>
<keyword evidence="1" id="KW-0175">Coiled coil</keyword>